<protein>
    <submittedName>
        <fullName evidence="1">Uncharacterized protein</fullName>
    </submittedName>
</protein>
<keyword evidence="2" id="KW-1185">Reference proteome</keyword>
<sequence length="28" mass="3338">MSFHDLIVDVPDHITQNGHIYRIEESDR</sequence>
<reference evidence="1 2" key="1">
    <citation type="submission" date="2006-03" db="EMBL/GenBank/DDBJ databases">
        <authorList>
            <person name="Pinhassi J."/>
            <person name="Pedros-Alio C."/>
            <person name="Ferriera S."/>
            <person name="Johnson J."/>
            <person name="Kravitz S."/>
            <person name="Halpern A."/>
            <person name="Remington K."/>
            <person name="Beeson K."/>
            <person name="Tran B."/>
            <person name="Rogers Y.-H."/>
            <person name="Friedman R."/>
            <person name="Venter J.C."/>
        </authorList>
    </citation>
    <scope>NUCLEOTIDE SEQUENCE [LARGE SCALE GENOMIC DNA]</scope>
    <source>
        <strain evidence="1 2">RED65</strain>
    </source>
</reference>
<proteinExistence type="predicted"/>
<evidence type="ECO:0000313" key="2">
    <source>
        <dbReference type="Proteomes" id="UP000004263"/>
    </source>
</evidence>
<accession>Q1N6K7</accession>
<organism evidence="1 2">
    <name type="scientific">Bermanella marisrubri</name>
    <dbReference type="NCBI Taxonomy" id="207949"/>
    <lineage>
        <taxon>Bacteria</taxon>
        <taxon>Pseudomonadati</taxon>
        <taxon>Pseudomonadota</taxon>
        <taxon>Gammaproteobacteria</taxon>
        <taxon>Oceanospirillales</taxon>
        <taxon>Oceanospirillaceae</taxon>
        <taxon>Bermanella</taxon>
    </lineage>
</organism>
<dbReference type="STRING" id="207949.RED65_09344"/>
<comment type="caution">
    <text evidence="1">The sequence shown here is derived from an EMBL/GenBank/DDBJ whole genome shotgun (WGS) entry which is preliminary data.</text>
</comment>
<evidence type="ECO:0000313" key="1">
    <source>
        <dbReference type="EMBL" id="EAT13585.1"/>
    </source>
</evidence>
<dbReference type="HOGENOM" id="CLU_3412387_0_0_6"/>
<dbReference type="AlphaFoldDB" id="Q1N6K7"/>
<dbReference type="EMBL" id="AAQH01000001">
    <property type="protein sequence ID" value="EAT13585.1"/>
    <property type="molecule type" value="Genomic_DNA"/>
</dbReference>
<name>Q1N6K7_9GAMM</name>
<dbReference type="Proteomes" id="UP000004263">
    <property type="component" value="Unassembled WGS sequence"/>
</dbReference>
<gene>
    <name evidence="1" type="ORF">RED65_09344</name>
</gene>